<dbReference type="PROSITE" id="PS50181">
    <property type="entry name" value="FBOX"/>
    <property type="match status" value="1"/>
</dbReference>
<evidence type="ECO:0000313" key="3">
    <source>
        <dbReference type="Proteomes" id="UP000077266"/>
    </source>
</evidence>
<protein>
    <recommendedName>
        <fullName evidence="1">F-box domain-containing protein</fullName>
    </recommendedName>
</protein>
<sequence length="506" mass="56534">MPDDFSGLLPTELLTKCLDNLREDDLLEAMLVSTRWNFIATAHPTYWRYISINDSSYRRPRLFKLRLERANERAIQVSIDVRSSTATNTMIGSILPAVAAHIHHIEHLYFRYVHVDTQHAVFAALGGKLAILDWLAICFTGGTAHFVYPAIPISTFQALADAPRLRYLGLNGVTIPPPPLPAILTVTTLNYDPPFVHRRSDSDAFLAALPNLTKYIAVEIVREEVLASLLAACSRVQIVQVSGASALHPSHLRLASLAHFPTVIVRWALPTVPKLFCSHLRGSLNLCISDAKHREEPLDLPTDPYFPGLSKDFFRVTFISPSNACTRVFYESPNNYLHNEGDVVDEDCDDDDDDDGYRHHHLFGDRALLERLTTVSFAACTHYIWNFIVPILTSLPSLSTLGIEVWDSEDLLLTKSPLDCPALTTISFTVSRDGTTIFVEHLRDFTRTAIVGASFPLTLTLGDNIMLKGDKAHLSGLYDESISVHHNLKQPMSHDLIQYDDTFHGA</sequence>
<dbReference type="SMART" id="SM00256">
    <property type="entry name" value="FBOX"/>
    <property type="match status" value="1"/>
</dbReference>
<dbReference type="Pfam" id="PF12937">
    <property type="entry name" value="F-box-like"/>
    <property type="match status" value="1"/>
</dbReference>
<dbReference type="Gene3D" id="1.20.1280.50">
    <property type="match status" value="1"/>
</dbReference>
<proteinExistence type="predicted"/>
<dbReference type="InterPro" id="IPR036047">
    <property type="entry name" value="F-box-like_dom_sf"/>
</dbReference>
<feature type="domain" description="F-box" evidence="1">
    <location>
        <begin position="9"/>
        <end position="50"/>
    </location>
</feature>
<dbReference type="InParanoid" id="A0A165D568"/>
<accession>A0A165D568</accession>
<keyword evidence="3" id="KW-1185">Reference proteome</keyword>
<dbReference type="SUPFAM" id="SSF81383">
    <property type="entry name" value="F-box domain"/>
    <property type="match status" value="1"/>
</dbReference>
<dbReference type="InterPro" id="IPR001810">
    <property type="entry name" value="F-box_dom"/>
</dbReference>
<dbReference type="Proteomes" id="UP000077266">
    <property type="component" value="Unassembled WGS sequence"/>
</dbReference>
<name>A0A165D568_EXIGL</name>
<organism evidence="2 3">
    <name type="scientific">Exidia glandulosa HHB12029</name>
    <dbReference type="NCBI Taxonomy" id="1314781"/>
    <lineage>
        <taxon>Eukaryota</taxon>
        <taxon>Fungi</taxon>
        <taxon>Dikarya</taxon>
        <taxon>Basidiomycota</taxon>
        <taxon>Agaricomycotina</taxon>
        <taxon>Agaricomycetes</taxon>
        <taxon>Auriculariales</taxon>
        <taxon>Exidiaceae</taxon>
        <taxon>Exidia</taxon>
    </lineage>
</organism>
<gene>
    <name evidence="2" type="ORF">EXIGLDRAFT_842668</name>
</gene>
<reference evidence="2 3" key="1">
    <citation type="journal article" date="2016" name="Mol. Biol. Evol.">
        <title>Comparative Genomics of Early-Diverging Mushroom-Forming Fungi Provides Insights into the Origins of Lignocellulose Decay Capabilities.</title>
        <authorList>
            <person name="Nagy L.G."/>
            <person name="Riley R."/>
            <person name="Tritt A."/>
            <person name="Adam C."/>
            <person name="Daum C."/>
            <person name="Floudas D."/>
            <person name="Sun H."/>
            <person name="Yadav J.S."/>
            <person name="Pangilinan J."/>
            <person name="Larsson K.H."/>
            <person name="Matsuura K."/>
            <person name="Barry K."/>
            <person name="Labutti K."/>
            <person name="Kuo R."/>
            <person name="Ohm R.A."/>
            <person name="Bhattacharya S.S."/>
            <person name="Shirouzu T."/>
            <person name="Yoshinaga Y."/>
            <person name="Martin F.M."/>
            <person name="Grigoriev I.V."/>
            <person name="Hibbett D.S."/>
        </authorList>
    </citation>
    <scope>NUCLEOTIDE SEQUENCE [LARGE SCALE GENOMIC DNA]</scope>
    <source>
        <strain evidence="2 3">HHB12029</strain>
    </source>
</reference>
<evidence type="ECO:0000313" key="2">
    <source>
        <dbReference type="EMBL" id="KZV83807.1"/>
    </source>
</evidence>
<dbReference type="AlphaFoldDB" id="A0A165D568"/>
<evidence type="ECO:0000259" key="1">
    <source>
        <dbReference type="PROSITE" id="PS50181"/>
    </source>
</evidence>
<dbReference type="EMBL" id="KV426254">
    <property type="protein sequence ID" value="KZV83807.1"/>
    <property type="molecule type" value="Genomic_DNA"/>
</dbReference>